<organism evidence="1 2">
    <name type="scientific">Candidatus Aphodenecus pullistercoris</name>
    <dbReference type="NCBI Taxonomy" id="2840669"/>
    <lineage>
        <taxon>Bacteria</taxon>
        <taxon>Pseudomonadati</taxon>
        <taxon>Spirochaetota</taxon>
        <taxon>Spirochaetia</taxon>
        <taxon>Spirochaetales</taxon>
        <taxon>Candidatus Aphodenecus</taxon>
    </lineage>
</organism>
<protein>
    <submittedName>
        <fullName evidence="1">Alpha/beta hydrolase</fullName>
    </submittedName>
</protein>
<proteinExistence type="predicted"/>
<evidence type="ECO:0000313" key="2">
    <source>
        <dbReference type="Proteomes" id="UP000823633"/>
    </source>
</evidence>
<comment type="caution">
    <text evidence="1">The sequence shown here is derived from an EMBL/GenBank/DDBJ whole genome shotgun (WGS) entry which is preliminary data.</text>
</comment>
<dbReference type="GO" id="GO:0016787">
    <property type="term" value="F:hydrolase activity"/>
    <property type="evidence" value="ECO:0007669"/>
    <property type="project" value="UniProtKB-KW"/>
</dbReference>
<dbReference type="SUPFAM" id="SSF53474">
    <property type="entry name" value="alpha/beta-Hydrolases"/>
    <property type="match status" value="1"/>
</dbReference>
<name>A0A9D9EBE8_9SPIR</name>
<dbReference type="EMBL" id="JADIMU010000003">
    <property type="protein sequence ID" value="MBO8442194.1"/>
    <property type="molecule type" value="Genomic_DNA"/>
</dbReference>
<accession>A0A9D9EBE8</accession>
<keyword evidence="1" id="KW-0378">Hydrolase</keyword>
<dbReference type="AlphaFoldDB" id="A0A9D9EBE8"/>
<reference evidence="1" key="2">
    <citation type="journal article" date="2021" name="PeerJ">
        <title>Extensive microbial diversity within the chicken gut microbiome revealed by metagenomics and culture.</title>
        <authorList>
            <person name="Gilroy R."/>
            <person name="Ravi A."/>
            <person name="Getino M."/>
            <person name="Pursley I."/>
            <person name="Horton D.L."/>
            <person name="Alikhan N.F."/>
            <person name="Baker D."/>
            <person name="Gharbi K."/>
            <person name="Hall N."/>
            <person name="Watson M."/>
            <person name="Adriaenssens E.M."/>
            <person name="Foster-Nyarko E."/>
            <person name="Jarju S."/>
            <person name="Secka A."/>
            <person name="Antonio M."/>
            <person name="Oren A."/>
            <person name="Chaudhuri R.R."/>
            <person name="La Ragione R."/>
            <person name="Hildebrand F."/>
            <person name="Pallen M.J."/>
        </authorList>
    </citation>
    <scope>NUCLEOTIDE SEQUENCE</scope>
    <source>
        <strain evidence="1">11167</strain>
    </source>
</reference>
<sequence>MAQITVLEGSRGAYVIMPCIKGEAQAVQARASALLGWRPGIMEVAVDDWNGQLSPWPAPAVPPSFGPFSGGGPAFLKTMMDQLGDEACHIAGYSLAGLFSIYAGLEWPQIRNVASASGSLWFPGFRTWAEERLDRLEGLYISLGDREARTGNPVLSRVQSESGALYERALALGLRTSFVLEKGGHFNEAQNRLARAVAWLLDE</sequence>
<reference evidence="1" key="1">
    <citation type="submission" date="2020-10" db="EMBL/GenBank/DDBJ databases">
        <authorList>
            <person name="Gilroy R."/>
        </authorList>
    </citation>
    <scope>NUCLEOTIDE SEQUENCE</scope>
    <source>
        <strain evidence="1">11167</strain>
    </source>
</reference>
<dbReference type="InterPro" id="IPR029058">
    <property type="entry name" value="AB_hydrolase_fold"/>
</dbReference>
<evidence type="ECO:0000313" key="1">
    <source>
        <dbReference type="EMBL" id="MBO8442194.1"/>
    </source>
</evidence>
<dbReference type="Gene3D" id="3.40.50.1820">
    <property type="entry name" value="alpha/beta hydrolase"/>
    <property type="match status" value="1"/>
</dbReference>
<dbReference type="Proteomes" id="UP000823633">
    <property type="component" value="Unassembled WGS sequence"/>
</dbReference>
<gene>
    <name evidence="1" type="ORF">IAC42_00320</name>
</gene>